<dbReference type="AlphaFoldDB" id="A0A919TPS0"/>
<evidence type="ECO:0000259" key="4">
    <source>
        <dbReference type="PROSITE" id="PS50949"/>
    </source>
</evidence>
<dbReference type="CDD" id="cd07377">
    <property type="entry name" value="WHTH_GntR"/>
    <property type="match status" value="1"/>
</dbReference>
<dbReference type="PANTHER" id="PTHR44846">
    <property type="entry name" value="MANNOSYL-D-GLYCERATE TRANSPORT/METABOLISM SYSTEM REPRESSOR MNGR-RELATED"/>
    <property type="match status" value="1"/>
</dbReference>
<dbReference type="Gene3D" id="3.40.1410.10">
    <property type="entry name" value="Chorismate lyase-like"/>
    <property type="match status" value="1"/>
</dbReference>
<dbReference type="SUPFAM" id="SSF64288">
    <property type="entry name" value="Chorismate lyase-like"/>
    <property type="match status" value="1"/>
</dbReference>
<dbReference type="GO" id="GO:0045892">
    <property type="term" value="P:negative regulation of DNA-templated transcription"/>
    <property type="evidence" value="ECO:0007669"/>
    <property type="project" value="TreeGrafter"/>
</dbReference>
<dbReference type="InterPro" id="IPR000524">
    <property type="entry name" value="Tscrpt_reg_HTH_GntR"/>
</dbReference>
<dbReference type="EMBL" id="BOMY01000001">
    <property type="protein sequence ID" value="GIF17389.1"/>
    <property type="molecule type" value="Genomic_DNA"/>
</dbReference>
<feature type="domain" description="HTH gntR-type" evidence="4">
    <location>
        <begin position="3"/>
        <end position="71"/>
    </location>
</feature>
<dbReference type="SMART" id="SM00345">
    <property type="entry name" value="HTH_GNTR"/>
    <property type="match status" value="1"/>
</dbReference>
<evidence type="ECO:0000313" key="6">
    <source>
        <dbReference type="Proteomes" id="UP000623608"/>
    </source>
</evidence>
<dbReference type="Pfam" id="PF00392">
    <property type="entry name" value="GntR"/>
    <property type="match status" value="1"/>
</dbReference>
<accession>A0A919TPS0</accession>
<dbReference type="GO" id="GO:0003677">
    <property type="term" value="F:DNA binding"/>
    <property type="evidence" value="ECO:0007669"/>
    <property type="project" value="UniProtKB-KW"/>
</dbReference>
<protein>
    <recommendedName>
        <fullName evidence="4">HTH gntR-type domain-containing protein</fullName>
    </recommendedName>
</protein>
<evidence type="ECO:0000256" key="1">
    <source>
        <dbReference type="ARBA" id="ARBA00023015"/>
    </source>
</evidence>
<keyword evidence="6" id="KW-1185">Reference proteome</keyword>
<keyword evidence="3" id="KW-0804">Transcription</keyword>
<keyword evidence="1" id="KW-0805">Transcription regulation</keyword>
<dbReference type="InterPro" id="IPR050679">
    <property type="entry name" value="Bact_HTH_transcr_reg"/>
</dbReference>
<reference evidence="5" key="1">
    <citation type="submission" date="2021-01" db="EMBL/GenBank/DDBJ databases">
        <title>Whole genome shotgun sequence of Actinoplanes tereljensis NBRC 105297.</title>
        <authorList>
            <person name="Komaki H."/>
            <person name="Tamura T."/>
        </authorList>
    </citation>
    <scope>NUCLEOTIDE SEQUENCE</scope>
    <source>
        <strain evidence="5">NBRC 105297</strain>
    </source>
</reference>
<dbReference type="PANTHER" id="PTHR44846:SF17">
    <property type="entry name" value="GNTR-FAMILY TRANSCRIPTIONAL REGULATOR"/>
    <property type="match status" value="1"/>
</dbReference>
<dbReference type="PROSITE" id="PS50949">
    <property type="entry name" value="HTH_GNTR"/>
    <property type="match status" value="1"/>
</dbReference>
<dbReference type="InterPro" id="IPR036388">
    <property type="entry name" value="WH-like_DNA-bd_sf"/>
</dbReference>
<dbReference type="Proteomes" id="UP000623608">
    <property type="component" value="Unassembled WGS sequence"/>
</dbReference>
<comment type="caution">
    <text evidence="5">The sequence shown here is derived from an EMBL/GenBank/DDBJ whole genome shotgun (WGS) entry which is preliminary data.</text>
</comment>
<proteinExistence type="predicted"/>
<dbReference type="Gene3D" id="1.10.10.10">
    <property type="entry name" value="Winged helix-like DNA-binding domain superfamily/Winged helix DNA-binding domain"/>
    <property type="match status" value="1"/>
</dbReference>
<evidence type="ECO:0000313" key="5">
    <source>
        <dbReference type="EMBL" id="GIF17389.1"/>
    </source>
</evidence>
<dbReference type="RefSeq" id="WP_203797320.1">
    <property type="nucleotide sequence ID" value="NZ_BOMY01000001.1"/>
</dbReference>
<dbReference type="InterPro" id="IPR036390">
    <property type="entry name" value="WH_DNA-bd_sf"/>
</dbReference>
<organism evidence="5 6">
    <name type="scientific">Paractinoplanes tereljensis</name>
    <dbReference type="NCBI Taxonomy" id="571912"/>
    <lineage>
        <taxon>Bacteria</taxon>
        <taxon>Bacillati</taxon>
        <taxon>Actinomycetota</taxon>
        <taxon>Actinomycetes</taxon>
        <taxon>Micromonosporales</taxon>
        <taxon>Micromonosporaceae</taxon>
        <taxon>Paractinoplanes</taxon>
    </lineage>
</organism>
<dbReference type="InterPro" id="IPR028978">
    <property type="entry name" value="Chorismate_lyase_/UTRA_dom_sf"/>
</dbReference>
<dbReference type="GO" id="GO:0003700">
    <property type="term" value="F:DNA-binding transcription factor activity"/>
    <property type="evidence" value="ECO:0007669"/>
    <property type="project" value="InterPro"/>
</dbReference>
<evidence type="ECO:0000256" key="3">
    <source>
        <dbReference type="ARBA" id="ARBA00023163"/>
    </source>
</evidence>
<gene>
    <name evidence="5" type="ORF">Ate02nite_01190</name>
</gene>
<sequence length="222" mass="24411">MPEPAYVSLAGKYAHRIRTGDIPPGSQLPSYAEIARESGVSDIVVRKAIELLQGQGLVRSARRRGIFATDRPMLVRASPERQLEDPEETFRSESKLAVEVDRETADIAAPAGIADAFGIAPGDPIKHVMTRIAEGGQPVSISDTYQPLDAPDVTTAAMLEETVADRLPPALHAEWLHTAPGDLVKQIHQRFIATDGRILMISDISYPRNRYDGFMFRMQLNP</sequence>
<dbReference type="SUPFAM" id="SSF46785">
    <property type="entry name" value="Winged helix' DNA-binding domain"/>
    <property type="match status" value="1"/>
</dbReference>
<evidence type="ECO:0000256" key="2">
    <source>
        <dbReference type="ARBA" id="ARBA00023125"/>
    </source>
</evidence>
<name>A0A919TPS0_9ACTN</name>
<keyword evidence="2" id="KW-0238">DNA-binding</keyword>